<accession>A0A3B0YLI4</accession>
<reference evidence="1" key="1">
    <citation type="submission" date="2018-06" db="EMBL/GenBank/DDBJ databases">
        <authorList>
            <person name="Zhirakovskaya E."/>
        </authorList>
    </citation>
    <scope>NUCLEOTIDE SEQUENCE</scope>
</reference>
<feature type="non-terminal residue" evidence="1">
    <location>
        <position position="1"/>
    </location>
</feature>
<evidence type="ECO:0000313" key="1">
    <source>
        <dbReference type="EMBL" id="VAW69236.1"/>
    </source>
</evidence>
<sequence length="39" mass="4603">SPMLPKIYENEVELKEIEKALFSELYESIIINGYNTNRN</sequence>
<name>A0A3B0YLI4_9ZZZZ</name>
<organism evidence="1">
    <name type="scientific">hydrothermal vent metagenome</name>
    <dbReference type="NCBI Taxonomy" id="652676"/>
    <lineage>
        <taxon>unclassified sequences</taxon>
        <taxon>metagenomes</taxon>
        <taxon>ecological metagenomes</taxon>
    </lineage>
</organism>
<dbReference type="AlphaFoldDB" id="A0A3B0YLI4"/>
<proteinExistence type="predicted"/>
<protein>
    <submittedName>
        <fullName evidence="1">Uncharacterized protein</fullName>
    </submittedName>
</protein>
<gene>
    <name evidence="1" type="ORF">MNBD_GAMMA10-3362</name>
</gene>
<dbReference type="EMBL" id="UOFJ01000405">
    <property type="protein sequence ID" value="VAW69236.1"/>
    <property type="molecule type" value="Genomic_DNA"/>
</dbReference>